<comment type="subcellular location">
    <subcellularLocation>
        <location evidence="1">Membrane</location>
        <topology evidence="1">Multi-pass membrane protein</topology>
    </subcellularLocation>
</comment>
<accession>A0A8H4LF15</accession>
<feature type="transmembrane region" description="Helical" evidence="8">
    <location>
        <begin position="12"/>
        <end position="35"/>
    </location>
</feature>
<dbReference type="GO" id="GO:0006826">
    <property type="term" value="P:iron ion transport"/>
    <property type="evidence" value="ECO:0007669"/>
    <property type="project" value="TreeGrafter"/>
</dbReference>
<dbReference type="OrthoDB" id="5244652at2759"/>
<keyword evidence="6" id="KW-0406">Ion transport</keyword>
<keyword evidence="7 8" id="KW-0472">Membrane</keyword>
<dbReference type="Pfam" id="PF01794">
    <property type="entry name" value="Ferric_reduct"/>
    <property type="match status" value="1"/>
</dbReference>
<dbReference type="EMBL" id="JAADYS010000637">
    <property type="protein sequence ID" value="KAF4468232.1"/>
    <property type="molecule type" value="Genomic_DNA"/>
</dbReference>
<evidence type="ECO:0000256" key="6">
    <source>
        <dbReference type="ARBA" id="ARBA00023065"/>
    </source>
</evidence>
<organism evidence="11 12">
    <name type="scientific">Fusarium albosuccineum</name>
    <dbReference type="NCBI Taxonomy" id="1237068"/>
    <lineage>
        <taxon>Eukaryota</taxon>
        <taxon>Fungi</taxon>
        <taxon>Dikarya</taxon>
        <taxon>Ascomycota</taxon>
        <taxon>Pezizomycotina</taxon>
        <taxon>Sordariomycetes</taxon>
        <taxon>Hypocreomycetidae</taxon>
        <taxon>Hypocreales</taxon>
        <taxon>Nectriaceae</taxon>
        <taxon>Fusarium</taxon>
        <taxon>Fusarium decemcellulare species complex</taxon>
    </lineage>
</organism>
<feature type="domain" description="Ferric oxidoreductase" evidence="9">
    <location>
        <begin position="107"/>
        <end position="201"/>
    </location>
</feature>
<evidence type="ECO:0000256" key="8">
    <source>
        <dbReference type="SAM" id="Phobius"/>
    </source>
</evidence>
<dbReference type="Gene3D" id="3.40.50.80">
    <property type="entry name" value="Nucleotide-binding domain of ferredoxin-NADP reductase (FNR) module"/>
    <property type="match status" value="1"/>
</dbReference>
<comment type="caution">
    <text evidence="11">The sequence shown here is derived from an EMBL/GenBank/DDBJ whole genome shotgun (WGS) entry which is preliminary data.</text>
</comment>
<dbReference type="InterPro" id="IPR013121">
    <property type="entry name" value="Fe_red_NAD-bd_6"/>
</dbReference>
<dbReference type="InterPro" id="IPR013130">
    <property type="entry name" value="Fe3_Rdtase_TM_dom"/>
</dbReference>
<feature type="domain" description="Ferric reductase NAD binding" evidence="10">
    <location>
        <begin position="352"/>
        <end position="472"/>
    </location>
</feature>
<gene>
    <name evidence="11" type="ORF">FALBO_4851</name>
</gene>
<dbReference type="AlphaFoldDB" id="A0A8H4LF15"/>
<dbReference type="GO" id="GO:0005886">
    <property type="term" value="C:plasma membrane"/>
    <property type="evidence" value="ECO:0007669"/>
    <property type="project" value="TreeGrafter"/>
</dbReference>
<evidence type="ECO:0000256" key="4">
    <source>
        <dbReference type="ARBA" id="ARBA00022989"/>
    </source>
</evidence>
<keyword evidence="2" id="KW-0813">Transport</keyword>
<name>A0A8H4LF15_9HYPO</name>
<dbReference type="GO" id="GO:0006879">
    <property type="term" value="P:intracellular iron ion homeostasis"/>
    <property type="evidence" value="ECO:0007669"/>
    <property type="project" value="TreeGrafter"/>
</dbReference>
<keyword evidence="5" id="KW-0560">Oxidoreductase</keyword>
<keyword evidence="3 8" id="KW-0812">Transmembrane</keyword>
<evidence type="ECO:0000313" key="12">
    <source>
        <dbReference type="Proteomes" id="UP000554235"/>
    </source>
</evidence>
<dbReference type="SUPFAM" id="SSF52343">
    <property type="entry name" value="Ferredoxin reductase-like, C-terminal NADP-linked domain"/>
    <property type="match status" value="1"/>
</dbReference>
<dbReference type="InterPro" id="IPR039261">
    <property type="entry name" value="FNR_nucleotide-bd"/>
</dbReference>
<evidence type="ECO:0000256" key="7">
    <source>
        <dbReference type="ARBA" id="ARBA00023136"/>
    </source>
</evidence>
<evidence type="ECO:0000256" key="1">
    <source>
        <dbReference type="ARBA" id="ARBA00004141"/>
    </source>
</evidence>
<feature type="transmembrane region" description="Helical" evidence="8">
    <location>
        <begin position="64"/>
        <end position="84"/>
    </location>
</feature>
<sequence>MDKNLWYLDSTFWYLIAFCGVFLLSLLLCILSFAFPNPHNGFMRHIAYPVIIRRRNSWDSVTRLEFCLIAILFGINVVVILIPFGGIDWRQIERRAAFTAGVNAIPLCLGGRMGPIVQALNIPRSSYLLFHTWVGRIAVLEAASHAVIVLCLRPRLGPLVTSGWIAFGAFLAILMFSFWFARSRLGPFFLFSHRMFALTSIGALFWHALLLSEITTQILVAVCGVLWLTTTLIRLRKLLFHRLSGEIVEKLRGGDATKIEVALRYPVRVSPGNYFHIFFPTEGGHSYNYLHGYPVVACWHPPDTDNSSEELSHISFILSHSGGHSGAVHRLKAGARILLDGPLGQDLGLGSYETVILLAKGIGIAGVLPMALQLIERLQHDARVKDELQELSRLQQSILQEEKSCGPEEQAAITDRKREVNVKRASLSRKPLFRDATKKVILFWSLDNNSQMDWIADQFKALQKLDPENVRLAQLLHMPY</sequence>
<dbReference type="Proteomes" id="UP000554235">
    <property type="component" value="Unassembled WGS sequence"/>
</dbReference>
<reference evidence="11 12" key="1">
    <citation type="submission" date="2020-01" db="EMBL/GenBank/DDBJ databases">
        <title>Identification and distribution of gene clusters putatively required for synthesis of sphingolipid metabolism inhibitors in phylogenetically diverse species of the filamentous fungus Fusarium.</title>
        <authorList>
            <person name="Kim H.-S."/>
            <person name="Busman M."/>
            <person name="Brown D.W."/>
            <person name="Divon H."/>
            <person name="Uhlig S."/>
            <person name="Proctor R.H."/>
        </authorList>
    </citation>
    <scope>NUCLEOTIDE SEQUENCE [LARGE SCALE GENOMIC DNA]</scope>
    <source>
        <strain evidence="11 12">NRRL 20459</strain>
    </source>
</reference>
<dbReference type="InterPro" id="IPR051410">
    <property type="entry name" value="Ferric/Cupric_Reductase"/>
</dbReference>
<dbReference type="PANTHER" id="PTHR32361">
    <property type="entry name" value="FERRIC/CUPRIC REDUCTASE TRANSMEMBRANE COMPONENT"/>
    <property type="match status" value="1"/>
</dbReference>
<feature type="transmembrane region" description="Helical" evidence="8">
    <location>
        <begin position="127"/>
        <end position="150"/>
    </location>
</feature>
<dbReference type="Pfam" id="PF08030">
    <property type="entry name" value="NAD_binding_6"/>
    <property type="match status" value="1"/>
</dbReference>
<dbReference type="GO" id="GO:0015677">
    <property type="term" value="P:copper ion import"/>
    <property type="evidence" value="ECO:0007669"/>
    <property type="project" value="TreeGrafter"/>
</dbReference>
<proteinExistence type="predicted"/>
<dbReference type="PANTHER" id="PTHR32361:SF26">
    <property type="entry name" value="FAD-BINDING 8 DOMAIN-CONTAINING PROTEIN-RELATED"/>
    <property type="match status" value="1"/>
</dbReference>
<dbReference type="GO" id="GO:0000293">
    <property type="term" value="F:ferric-chelate reductase activity"/>
    <property type="evidence" value="ECO:0007669"/>
    <property type="project" value="TreeGrafter"/>
</dbReference>
<evidence type="ECO:0000259" key="9">
    <source>
        <dbReference type="Pfam" id="PF01794"/>
    </source>
</evidence>
<feature type="transmembrane region" description="Helical" evidence="8">
    <location>
        <begin position="214"/>
        <end position="233"/>
    </location>
</feature>
<protein>
    <submittedName>
        <fullName evidence="11">NADPH oxidase</fullName>
    </submittedName>
</protein>
<keyword evidence="4 8" id="KW-1133">Transmembrane helix</keyword>
<feature type="transmembrane region" description="Helical" evidence="8">
    <location>
        <begin position="162"/>
        <end position="181"/>
    </location>
</feature>
<evidence type="ECO:0000256" key="3">
    <source>
        <dbReference type="ARBA" id="ARBA00022692"/>
    </source>
</evidence>
<evidence type="ECO:0000259" key="10">
    <source>
        <dbReference type="Pfam" id="PF08030"/>
    </source>
</evidence>
<keyword evidence="12" id="KW-1185">Reference proteome</keyword>
<feature type="transmembrane region" description="Helical" evidence="8">
    <location>
        <begin position="188"/>
        <end position="208"/>
    </location>
</feature>
<evidence type="ECO:0000256" key="2">
    <source>
        <dbReference type="ARBA" id="ARBA00022448"/>
    </source>
</evidence>
<evidence type="ECO:0000256" key="5">
    <source>
        <dbReference type="ARBA" id="ARBA00023002"/>
    </source>
</evidence>
<evidence type="ECO:0000313" key="11">
    <source>
        <dbReference type="EMBL" id="KAF4468232.1"/>
    </source>
</evidence>